<dbReference type="CDD" id="cd02440">
    <property type="entry name" value="AdoMet_MTases"/>
    <property type="match status" value="1"/>
</dbReference>
<dbReference type="RefSeq" id="WP_184154007.1">
    <property type="nucleotide sequence ID" value="NZ_JACHFM010000005.1"/>
</dbReference>
<reference evidence="2 3" key="1">
    <citation type="submission" date="2020-08" db="EMBL/GenBank/DDBJ databases">
        <title>Genomic Encyclopedia of Type Strains, Phase IV (KMG-IV): sequencing the most valuable type-strain genomes for metagenomic binning, comparative biology and taxonomic classification.</title>
        <authorList>
            <person name="Goeker M."/>
        </authorList>
    </citation>
    <scope>NUCLEOTIDE SEQUENCE [LARGE SCALE GENOMIC DNA]</scope>
    <source>
        <strain evidence="2 3">DSM 101730</strain>
    </source>
</reference>
<dbReference type="Proteomes" id="UP000549457">
    <property type="component" value="Unassembled WGS sequence"/>
</dbReference>
<feature type="domain" description="Methyltransferase type 12" evidence="1">
    <location>
        <begin position="51"/>
        <end position="146"/>
    </location>
</feature>
<dbReference type="PANTHER" id="PTHR43591">
    <property type="entry name" value="METHYLTRANSFERASE"/>
    <property type="match status" value="1"/>
</dbReference>
<evidence type="ECO:0000313" key="3">
    <source>
        <dbReference type="Proteomes" id="UP000549457"/>
    </source>
</evidence>
<name>A0A840STL6_9RHOB</name>
<dbReference type="InterPro" id="IPR029063">
    <property type="entry name" value="SAM-dependent_MTases_sf"/>
</dbReference>
<keyword evidence="2" id="KW-0489">Methyltransferase</keyword>
<dbReference type="Gene3D" id="3.40.50.150">
    <property type="entry name" value="Vaccinia Virus protein VP39"/>
    <property type="match status" value="1"/>
</dbReference>
<dbReference type="GO" id="GO:0032259">
    <property type="term" value="P:methylation"/>
    <property type="evidence" value="ECO:0007669"/>
    <property type="project" value="UniProtKB-KW"/>
</dbReference>
<evidence type="ECO:0000259" key="1">
    <source>
        <dbReference type="Pfam" id="PF08242"/>
    </source>
</evidence>
<comment type="caution">
    <text evidence="2">The sequence shown here is derived from an EMBL/GenBank/DDBJ whole genome shotgun (WGS) entry which is preliminary data.</text>
</comment>
<accession>A0A840STL6</accession>
<organism evidence="2 3">
    <name type="scientific">Amaricoccus macauensis</name>
    <dbReference type="NCBI Taxonomy" id="57001"/>
    <lineage>
        <taxon>Bacteria</taxon>
        <taxon>Pseudomonadati</taxon>
        <taxon>Pseudomonadota</taxon>
        <taxon>Alphaproteobacteria</taxon>
        <taxon>Rhodobacterales</taxon>
        <taxon>Paracoccaceae</taxon>
        <taxon>Amaricoccus</taxon>
    </lineage>
</organism>
<keyword evidence="3" id="KW-1185">Reference proteome</keyword>
<dbReference type="AlphaFoldDB" id="A0A840STL6"/>
<dbReference type="InterPro" id="IPR013217">
    <property type="entry name" value="Methyltransf_12"/>
</dbReference>
<dbReference type="EMBL" id="JACHFM010000005">
    <property type="protein sequence ID" value="MBB5223978.1"/>
    <property type="molecule type" value="Genomic_DNA"/>
</dbReference>
<keyword evidence="2" id="KW-0808">Transferase</keyword>
<gene>
    <name evidence="2" type="ORF">HNP73_003939</name>
</gene>
<proteinExistence type="predicted"/>
<sequence>MIAAETRSHAALMDGIYRHQRRIYDLTRAWYLLGRDHLIGELRVPQGGRVLEIACGTGRNLHHIARACPGASLHGLDISEEMLRSARAKLGDRARLAAADACDFDPQALFGVATFDRVVLSYSVSMIPDWERALDMATRCLAPAGELHVVDFSEQSRLPGWFRTGLRAWLGKFHVTPRADLHPALERAATSLGGRVRWRSLFRDYAQYGVVIRP</sequence>
<protein>
    <submittedName>
        <fullName evidence="2">S-adenosylmethionine-diacylgycerolhomoserine-N-methyltransferase</fullName>
    </submittedName>
</protein>
<dbReference type="Pfam" id="PF08242">
    <property type="entry name" value="Methyltransf_12"/>
    <property type="match status" value="1"/>
</dbReference>
<dbReference type="GO" id="GO:0008168">
    <property type="term" value="F:methyltransferase activity"/>
    <property type="evidence" value="ECO:0007669"/>
    <property type="project" value="UniProtKB-KW"/>
</dbReference>
<dbReference type="SUPFAM" id="SSF53335">
    <property type="entry name" value="S-adenosyl-L-methionine-dependent methyltransferases"/>
    <property type="match status" value="1"/>
</dbReference>
<evidence type="ECO:0000313" key="2">
    <source>
        <dbReference type="EMBL" id="MBB5223978.1"/>
    </source>
</evidence>